<feature type="transmembrane region" description="Helical" evidence="8">
    <location>
        <begin position="88"/>
        <end position="106"/>
    </location>
</feature>
<feature type="domain" description="Major facilitator superfamily (MFS) profile" evidence="9">
    <location>
        <begin position="16"/>
        <end position="447"/>
    </location>
</feature>
<keyword evidence="7 8" id="KW-0472">Membrane</keyword>
<evidence type="ECO:0000259" key="9">
    <source>
        <dbReference type="PROSITE" id="PS50850"/>
    </source>
</evidence>
<dbReference type="InterPro" id="IPR036259">
    <property type="entry name" value="MFS_trans_sf"/>
</dbReference>
<dbReference type="PROSITE" id="PS00217">
    <property type="entry name" value="SUGAR_TRANSPORT_2"/>
    <property type="match status" value="1"/>
</dbReference>
<dbReference type="InterPro" id="IPR005828">
    <property type="entry name" value="MFS_sugar_transport-like"/>
</dbReference>
<evidence type="ECO:0000256" key="8">
    <source>
        <dbReference type="SAM" id="Phobius"/>
    </source>
</evidence>
<feature type="transmembrane region" description="Helical" evidence="8">
    <location>
        <begin position="356"/>
        <end position="381"/>
    </location>
</feature>
<dbReference type="GO" id="GO:0022857">
    <property type="term" value="F:transmembrane transporter activity"/>
    <property type="evidence" value="ECO:0007669"/>
    <property type="project" value="InterPro"/>
</dbReference>
<dbReference type="PROSITE" id="PS50850">
    <property type="entry name" value="MFS"/>
    <property type="match status" value="1"/>
</dbReference>
<keyword evidence="6 8" id="KW-1133">Transmembrane helix</keyword>
<evidence type="ECO:0000256" key="3">
    <source>
        <dbReference type="ARBA" id="ARBA00022475"/>
    </source>
</evidence>
<sequence length="461" mass="51102">MSRFAPNLLKKYKLWPQWFAVLEVMMLSMSIGMTGGWASPYLAKLTSKNSSLPITEAEASWVASILSIGRICGSILGAIFVEVLGSKTSLLLSGIPQAASWVLLIIANSVEWIYAARTLAGVALGIYFCSFPLYIGEISEPRIRGALVALCSNGMPIGGLIGSLMGPYLSMAEFSYTSLVPTMLFLFIFLLLPSSPHYLVRSEKMEKAAKSIQWYSQDADVDAELLALKNFIEANGKKQPFWKLLKEFIVPKNRRALILTNVLFLFMQLSGLYSIIFYLEIIMIRAQVTAVQPASVVIMLSATGMVSGWFGMYFIDKYGRRVLLCTSSAGVAVAMTLLGLHFMLLDLGYDPQLLQWIAITSLLLYQLSLYIGIVMVPPTILSELFSPNIKSTASAITNINSGLFSFVSSKTYQPMVDVLTEKYVFWIYGVFVLLLIIYTIFKIPETKGKSLQEIQEILAKT</sequence>
<dbReference type="PROSITE" id="PS00216">
    <property type="entry name" value="SUGAR_TRANSPORT_1"/>
    <property type="match status" value="1"/>
</dbReference>
<keyword evidence="10" id="KW-1185">Reference proteome</keyword>
<feature type="transmembrane region" description="Helical" evidence="8">
    <location>
        <begin position="174"/>
        <end position="192"/>
    </location>
</feature>
<evidence type="ECO:0000256" key="2">
    <source>
        <dbReference type="ARBA" id="ARBA00022448"/>
    </source>
</evidence>
<keyword evidence="5 8" id="KW-0812">Transmembrane</keyword>
<dbReference type="PANTHER" id="PTHR48021:SF46">
    <property type="entry name" value="MAJOR FACILITATOR SUPERFAMILY (MFS) PROFILE DOMAIN-CONTAINING PROTEIN"/>
    <property type="match status" value="1"/>
</dbReference>
<dbReference type="AlphaFoldDB" id="A0AAJ7BQZ7"/>
<comment type="subcellular location">
    <subcellularLocation>
        <location evidence="1">Cell membrane</location>
        <topology evidence="1">Multi-pass membrane protein</topology>
    </subcellularLocation>
</comment>
<dbReference type="RefSeq" id="XP_015591443.1">
    <property type="nucleotide sequence ID" value="XM_015735957.2"/>
</dbReference>
<evidence type="ECO:0000313" key="11">
    <source>
        <dbReference type="RefSeq" id="XP_015591443.1"/>
    </source>
</evidence>
<dbReference type="Pfam" id="PF00083">
    <property type="entry name" value="Sugar_tr"/>
    <property type="match status" value="1"/>
</dbReference>
<feature type="transmembrane region" description="Helical" evidence="8">
    <location>
        <begin position="256"/>
        <end position="279"/>
    </location>
</feature>
<evidence type="ECO:0000256" key="6">
    <source>
        <dbReference type="ARBA" id="ARBA00022989"/>
    </source>
</evidence>
<dbReference type="SUPFAM" id="SSF103473">
    <property type="entry name" value="MFS general substrate transporter"/>
    <property type="match status" value="1"/>
</dbReference>
<evidence type="ECO:0000256" key="5">
    <source>
        <dbReference type="ARBA" id="ARBA00022692"/>
    </source>
</evidence>
<dbReference type="InterPro" id="IPR050549">
    <property type="entry name" value="MFS_Trehalose_Transporter"/>
</dbReference>
<evidence type="ECO:0000256" key="7">
    <source>
        <dbReference type="ARBA" id="ARBA00023136"/>
    </source>
</evidence>
<feature type="transmembrane region" description="Helical" evidence="8">
    <location>
        <begin position="423"/>
        <end position="441"/>
    </location>
</feature>
<keyword evidence="3" id="KW-1003">Cell membrane</keyword>
<feature type="transmembrane region" description="Helical" evidence="8">
    <location>
        <begin position="112"/>
        <end position="135"/>
    </location>
</feature>
<keyword evidence="2" id="KW-0813">Transport</keyword>
<evidence type="ECO:0000313" key="10">
    <source>
        <dbReference type="Proteomes" id="UP000694920"/>
    </source>
</evidence>
<protein>
    <submittedName>
        <fullName evidence="11">Facilitated trehalose transporter Tret1</fullName>
    </submittedName>
</protein>
<proteinExistence type="predicted"/>
<organism evidence="10 11">
    <name type="scientific">Cephus cinctus</name>
    <name type="common">Wheat stem sawfly</name>
    <dbReference type="NCBI Taxonomy" id="211228"/>
    <lineage>
        <taxon>Eukaryota</taxon>
        <taxon>Metazoa</taxon>
        <taxon>Ecdysozoa</taxon>
        <taxon>Arthropoda</taxon>
        <taxon>Hexapoda</taxon>
        <taxon>Insecta</taxon>
        <taxon>Pterygota</taxon>
        <taxon>Neoptera</taxon>
        <taxon>Endopterygota</taxon>
        <taxon>Hymenoptera</taxon>
        <taxon>Cephoidea</taxon>
        <taxon>Cephidae</taxon>
        <taxon>Cephus</taxon>
    </lineage>
</organism>
<dbReference type="FunFam" id="1.20.1250.20:FF:000218">
    <property type="entry name" value="facilitated trehalose transporter Tret1"/>
    <property type="match status" value="1"/>
</dbReference>
<dbReference type="GO" id="GO:0005886">
    <property type="term" value="C:plasma membrane"/>
    <property type="evidence" value="ECO:0007669"/>
    <property type="project" value="UniProtKB-SubCell"/>
</dbReference>
<dbReference type="PANTHER" id="PTHR48021">
    <property type="match status" value="1"/>
</dbReference>
<dbReference type="InterPro" id="IPR005829">
    <property type="entry name" value="Sugar_transporter_CS"/>
</dbReference>
<reference evidence="11" key="1">
    <citation type="submission" date="2025-08" db="UniProtKB">
        <authorList>
            <consortium name="RefSeq"/>
        </authorList>
    </citation>
    <scope>IDENTIFICATION</scope>
</reference>
<feature type="transmembrane region" description="Helical" evidence="8">
    <location>
        <begin position="59"/>
        <end position="81"/>
    </location>
</feature>
<feature type="transmembrane region" description="Helical" evidence="8">
    <location>
        <begin position="147"/>
        <end position="168"/>
    </location>
</feature>
<dbReference type="GeneID" id="107265962"/>
<accession>A0AAJ7BQZ7</accession>
<feature type="transmembrane region" description="Helical" evidence="8">
    <location>
        <begin position="291"/>
        <end position="315"/>
    </location>
</feature>
<keyword evidence="4" id="KW-0762">Sugar transport</keyword>
<feature type="transmembrane region" description="Helical" evidence="8">
    <location>
        <begin position="322"/>
        <end position="344"/>
    </location>
</feature>
<gene>
    <name evidence="11" type="primary">LOC107265962</name>
</gene>
<feature type="transmembrane region" description="Helical" evidence="8">
    <location>
        <begin position="20"/>
        <end position="39"/>
    </location>
</feature>
<dbReference type="Gene3D" id="1.20.1250.20">
    <property type="entry name" value="MFS general substrate transporter like domains"/>
    <property type="match status" value="1"/>
</dbReference>
<evidence type="ECO:0000256" key="1">
    <source>
        <dbReference type="ARBA" id="ARBA00004651"/>
    </source>
</evidence>
<dbReference type="InterPro" id="IPR020846">
    <property type="entry name" value="MFS_dom"/>
</dbReference>
<name>A0AAJ7BQZ7_CEPCN</name>
<evidence type="ECO:0000256" key="4">
    <source>
        <dbReference type="ARBA" id="ARBA00022597"/>
    </source>
</evidence>
<dbReference type="Proteomes" id="UP000694920">
    <property type="component" value="Unplaced"/>
</dbReference>
<dbReference type="KEGG" id="ccin:107265962"/>